<protein>
    <submittedName>
        <fullName evidence="4">Ectonucleoside triphosphate diphosphohydrolase 4</fullName>
    </submittedName>
</protein>
<dbReference type="OrthoDB" id="6372431at2759"/>
<organism evidence="4 5">
    <name type="scientific">Paramuricea clavata</name>
    <name type="common">Red gorgonian</name>
    <name type="synonym">Violescent sea-whip</name>
    <dbReference type="NCBI Taxonomy" id="317549"/>
    <lineage>
        <taxon>Eukaryota</taxon>
        <taxon>Metazoa</taxon>
        <taxon>Cnidaria</taxon>
        <taxon>Anthozoa</taxon>
        <taxon>Octocorallia</taxon>
        <taxon>Malacalcyonacea</taxon>
        <taxon>Plexauridae</taxon>
        <taxon>Paramuricea</taxon>
    </lineage>
</organism>
<dbReference type="GO" id="GO:0006256">
    <property type="term" value="P:UDP catabolic process"/>
    <property type="evidence" value="ECO:0007669"/>
    <property type="project" value="TreeGrafter"/>
</dbReference>
<dbReference type="Proteomes" id="UP001152795">
    <property type="component" value="Unassembled WGS sequence"/>
</dbReference>
<evidence type="ECO:0000256" key="3">
    <source>
        <dbReference type="RuleBase" id="RU003833"/>
    </source>
</evidence>
<dbReference type="GO" id="GO:0046036">
    <property type="term" value="P:CTP metabolic process"/>
    <property type="evidence" value="ECO:0007669"/>
    <property type="project" value="TreeGrafter"/>
</dbReference>
<dbReference type="PANTHER" id="PTHR11782:SF121">
    <property type="entry name" value="NUCLEOSIDE-DIPHOSPHATASE MIG-23"/>
    <property type="match status" value="1"/>
</dbReference>
<dbReference type="Pfam" id="PF01150">
    <property type="entry name" value="GDA1_CD39"/>
    <property type="match status" value="1"/>
</dbReference>
<keyword evidence="2 3" id="KW-0378">Hydrolase</keyword>
<evidence type="ECO:0000313" key="4">
    <source>
        <dbReference type="EMBL" id="CAB3982058.1"/>
    </source>
</evidence>
<dbReference type="GO" id="GO:0017111">
    <property type="term" value="F:ribonucleoside triphosphate phosphatase activity"/>
    <property type="evidence" value="ECO:0007669"/>
    <property type="project" value="TreeGrafter"/>
</dbReference>
<evidence type="ECO:0000313" key="5">
    <source>
        <dbReference type="Proteomes" id="UP001152795"/>
    </source>
</evidence>
<dbReference type="PANTHER" id="PTHR11782">
    <property type="entry name" value="ADENOSINE/GUANOSINE DIPHOSPHATASE"/>
    <property type="match status" value="1"/>
</dbReference>
<accession>A0A6S7FR50</accession>
<reference evidence="4" key="1">
    <citation type="submission" date="2020-04" db="EMBL/GenBank/DDBJ databases">
        <authorList>
            <person name="Alioto T."/>
            <person name="Alioto T."/>
            <person name="Gomez Garrido J."/>
        </authorList>
    </citation>
    <scope>NUCLEOTIDE SEQUENCE</scope>
    <source>
        <strain evidence="4">A484AB</strain>
    </source>
</reference>
<dbReference type="InterPro" id="IPR000407">
    <property type="entry name" value="GDA1_CD39_NTPase"/>
</dbReference>
<dbReference type="GO" id="GO:0004382">
    <property type="term" value="F:GDP phosphatase activity"/>
    <property type="evidence" value="ECO:0007669"/>
    <property type="project" value="TreeGrafter"/>
</dbReference>
<dbReference type="GO" id="GO:0045134">
    <property type="term" value="F:UDP phosphatase activity"/>
    <property type="evidence" value="ECO:0007669"/>
    <property type="project" value="TreeGrafter"/>
</dbReference>
<dbReference type="AlphaFoldDB" id="A0A6S7FR50"/>
<dbReference type="FunFam" id="3.30.420.40:FF:000057">
    <property type="entry name" value="Ectonucleoside triphosphate diphosphohydrolase 4"/>
    <property type="match status" value="1"/>
</dbReference>
<evidence type="ECO:0000256" key="1">
    <source>
        <dbReference type="ARBA" id="ARBA00009283"/>
    </source>
</evidence>
<comment type="similarity">
    <text evidence="1 3">Belongs to the GDA1/CD39 NTPase family.</text>
</comment>
<keyword evidence="5" id="KW-1185">Reference proteome</keyword>
<name>A0A6S7FR50_PARCT</name>
<dbReference type="EMBL" id="CACRXK020000459">
    <property type="protein sequence ID" value="CAB3982058.1"/>
    <property type="molecule type" value="Genomic_DNA"/>
</dbReference>
<proteinExistence type="inferred from homology"/>
<dbReference type="GO" id="GO:0016020">
    <property type="term" value="C:membrane"/>
    <property type="evidence" value="ECO:0007669"/>
    <property type="project" value="TreeGrafter"/>
</dbReference>
<dbReference type="Gene3D" id="3.30.420.40">
    <property type="match status" value="1"/>
</dbReference>
<comment type="caution">
    <text evidence="4">The sequence shown here is derived from an EMBL/GenBank/DDBJ whole genome shotgun (WGS) entry which is preliminary data.</text>
</comment>
<evidence type="ECO:0000256" key="2">
    <source>
        <dbReference type="ARBA" id="ARBA00022801"/>
    </source>
</evidence>
<dbReference type="PROSITE" id="PS01238">
    <property type="entry name" value="GDA1_CD39_NTPASE"/>
    <property type="match status" value="1"/>
</dbReference>
<dbReference type="GO" id="GO:0005794">
    <property type="term" value="C:Golgi apparatus"/>
    <property type="evidence" value="ECO:0007669"/>
    <property type="project" value="TreeGrafter"/>
</dbReference>
<gene>
    <name evidence="4" type="ORF">PACLA_8A041747</name>
</gene>
<sequence length="186" mass="21387">MDVRKDKARHQFNTVVGNNLWIHDKNSGFHYGIVLDCGSSGTRVFIYYWPDHNGNLDHLLNIQQMIDRDGQPVRMKVRPGLSTFEDKPQNASHYIYPLLRHAANHIPKSKHSETPLYILATAGMRLLSKPKQDAIINNLINDIPLHFDFLFSSTQIEVITGKQEGIYAWITINYVLGRFNHSNGEY</sequence>